<dbReference type="CDD" id="cd14489">
    <property type="entry name" value="CBM_SBP_bac_1_like"/>
    <property type="match status" value="1"/>
</dbReference>
<accession>A0A7Z2VRG0</accession>
<gene>
    <name evidence="2" type="ORF">HH215_34690</name>
</gene>
<feature type="chain" id="PRO_5039307569" evidence="1">
    <location>
        <begin position="32"/>
        <end position="972"/>
    </location>
</feature>
<dbReference type="Gene3D" id="2.60.120.260">
    <property type="entry name" value="Galactose-binding domain-like"/>
    <property type="match status" value="2"/>
</dbReference>
<protein>
    <submittedName>
        <fullName evidence="2">Extracellular solute-binding protein</fullName>
    </submittedName>
</protein>
<keyword evidence="3" id="KW-1185">Reference proteome</keyword>
<dbReference type="PANTHER" id="PTHR43649:SF27">
    <property type="entry name" value="EXTRACELLULAR SOLUTE-BINDING PROTEIN FAMILY 1"/>
    <property type="match status" value="1"/>
</dbReference>
<evidence type="ECO:0000256" key="1">
    <source>
        <dbReference type="SAM" id="SignalP"/>
    </source>
</evidence>
<dbReference type="EMBL" id="CP051680">
    <property type="protein sequence ID" value="QJD87838.1"/>
    <property type="molecule type" value="Genomic_DNA"/>
</dbReference>
<evidence type="ECO:0000313" key="2">
    <source>
        <dbReference type="EMBL" id="QJD87838.1"/>
    </source>
</evidence>
<name>A0A7Z2VRG0_9BACL</name>
<sequence length="972" mass="109965">MRGIGWIRERTTYARALLALTALAVALPGAASDGYGNRALAASEIAEPPPASIREGSYGAFMAQHSDVSRPNAEIVLQADKYAEAKGMQTRILNDYEGQPGASLWTDEEGSVTWNVDVSSTGLYNLQLLYYPIEGKSAGIERRVLIDGKLPYLEADSIIFSRIWGNESEGTKRDPRGNDIRARQVEKPRWLTADALDSQGYYPEPLSFYLTAGSHSLTFESLREPMLIRQLKLFRYEQPRTYDEVAQTNEAEGWKPAQGGIVFKTQGEAASAKSDPTLYPLNDRTSPASEPYDVSKIRMNMIGGNNWRLPGQWIEWEVEAPEDGLYRIAFKSRQNALRGMYATRKLTIDGAVPFKEAEQLQFMFKRSWRMFEAGEEKEPYLFRLSKGTHTIRLQVSLGDIAPLIRQVENSVLELNNVYRQIVKITGTAPDVNRDYHLDRQIPRLQERLREQSEVLEYVGRTLERLTGERSDRVAPLYKSMYQLEDLAKRPETIQKRLVAFRDNMGALGTWILTVREQPLDIDYLLLAGADAKLPKAEASGLKKMGHEIGAFFYSFFEDYNSIGSTTDSGKRATVWIGSGRDQAQVIKQMIDDSFTPQTGIEIDLKLVNMGVLLPATLAGQGPDVAMNVGAETPVNFAMRGAAQDLTVFPDYEETTKRFYDSALVPFRYRNKLYALPETQTFAMLFYRKDVLAEMGLEVPQSWNDLFSLIPELQKHNMQFAFPLEQDFARMPSMPPNTTFMSMLLQAGGRLYADDGKGVELDSEASMQSFKRWVEFYTSYKLPLIFDFPNRFRTGEMPIGIADYSLYNHLSVSAPELRGLWGFAPIPGTPTEGGVIRRDEPGGGSAVLMLQTAKNKDNGWAFMKWWTDTETQVRFGREMEGLMGAAARYPTANVEALAELPWPVKDLRNLQEQWKWVQGVPEVPGSYFTGRHLDNAFRKSVAENTNARETLYDYIQFINDEIATKRREFKLPE</sequence>
<organism evidence="2 3">
    <name type="scientific">Cohnella herbarum</name>
    <dbReference type="NCBI Taxonomy" id="2728023"/>
    <lineage>
        <taxon>Bacteria</taxon>
        <taxon>Bacillati</taxon>
        <taxon>Bacillota</taxon>
        <taxon>Bacilli</taxon>
        <taxon>Bacillales</taxon>
        <taxon>Paenibacillaceae</taxon>
        <taxon>Cohnella</taxon>
    </lineage>
</organism>
<dbReference type="Pfam" id="PF01547">
    <property type="entry name" value="SBP_bac_1"/>
    <property type="match status" value="1"/>
</dbReference>
<dbReference type="RefSeq" id="WP_169284080.1">
    <property type="nucleotide sequence ID" value="NZ_CP051680.1"/>
</dbReference>
<feature type="signal peptide" evidence="1">
    <location>
        <begin position="1"/>
        <end position="31"/>
    </location>
</feature>
<dbReference type="KEGG" id="cheb:HH215_34690"/>
<dbReference type="InterPro" id="IPR006059">
    <property type="entry name" value="SBP"/>
</dbReference>
<dbReference type="PANTHER" id="PTHR43649">
    <property type="entry name" value="ARABINOSE-BINDING PROTEIN-RELATED"/>
    <property type="match status" value="1"/>
</dbReference>
<proteinExistence type="predicted"/>
<dbReference type="SUPFAM" id="SSF53850">
    <property type="entry name" value="Periplasmic binding protein-like II"/>
    <property type="match status" value="1"/>
</dbReference>
<evidence type="ECO:0000313" key="3">
    <source>
        <dbReference type="Proteomes" id="UP000502248"/>
    </source>
</evidence>
<dbReference type="Gene3D" id="3.40.190.10">
    <property type="entry name" value="Periplasmic binding protein-like II"/>
    <property type="match status" value="1"/>
</dbReference>
<dbReference type="AlphaFoldDB" id="A0A7Z2VRG0"/>
<keyword evidence="1" id="KW-0732">Signal</keyword>
<dbReference type="InterPro" id="IPR050490">
    <property type="entry name" value="Bact_solute-bd_prot1"/>
</dbReference>
<reference evidence="2 3" key="1">
    <citation type="submission" date="2020-04" db="EMBL/GenBank/DDBJ databases">
        <title>Genome sequencing of novel species.</title>
        <authorList>
            <person name="Heo J."/>
            <person name="Kim S.-J."/>
            <person name="Kim J.-S."/>
            <person name="Hong S.-B."/>
            <person name="Kwon S.-W."/>
        </authorList>
    </citation>
    <scope>NUCLEOTIDE SEQUENCE [LARGE SCALE GENOMIC DNA]</scope>
    <source>
        <strain evidence="2 3">MFER-1</strain>
    </source>
</reference>
<dbReference type="Proteomes" id="UP000502248">
    <property type="component" value="Chromosome"/>
</dbReference>